<dbReference type="HAMAP" id="MF_01216">
    <property type="entry name" value="Azoreductase_type1"/>
    <property type="match status" value="1"/>
</dbReference>
<comment type="subunit">
    <text evidence="6">Homodimer.</text>
</comment>
<comment type="similarity">
    <text evidence="6">Belongs to the azoreductase type 1 family.</text>
</comment>
<comment type="cofactor">
    <cofactor evidence="6">
        <name>FMN</name>
        <dbReference type="ChEBI" id="CHEBI:58210"/>
    </cofactor>
    <text evidence="6">Binds 1 FMN per subunit.</text>
</comment>
<evidence type="ECO:0000256" key="7">
    <source>
        <dbReference type="SAM" id="MobiDB-lite"/>
    </source>
</evidence>
<evidence type="ECO:0000256" key="5">
    <source>
        <dbReference type="ARBA" id="ARBA00048542"/>
    </source>
</evidence>
<keyword evidence="10" id="KW-1185">Reference proteome</keyword>
<proteinExistence type="inferred from homology"/>
<reference evidence="9 10" key="1">
    <citation type="journal article" date="2019" name="Environ. Microbiol.">
        <title>Species interactions and distinct microbial communities in high Arctic permafrost affected cryosols are associated with the CH4 and CO2 gas fluxes.</title>
        <authorList>
            <person name="Altshuler I."/>
            <person name="Hamel J."/>
            <person name="Turney S."/>
            <person name="Magnuson E."/>
            <person name="Levesque R."/>
            <person name="Greer C."/>
            <person name="Whyte L.G."/>
        </authorList>
    </citation>
    <scope>NUCLEOTIDE SEQUENCE [LARGE SCALE GENOMIC DNA]</scope>
    <source>
        <strain evidence="9 10">42</strain>
    </source>
</reference>
<dbReference type="InterPro" id="IPR029039">
    <property type="entry name" value="Flavoprotein-like_sf"/>
</dbReference>
<dbReference type="SUPFAM" id="SSF52218">
    <property type="entry name" value="Flavoproteins"/>
    <property type="match status" value="1"/>
</dbReference>
<dbReference type="OrthoDB" id="9805013at2"/>
<dbReference type="GO" id="GO:0016655">
    <property type="term" value="F:oxidoreductase activity, acting on NAD(P)H, quinone or similar compound as acceptor"/>
    <property type="evidence" value="ECO:0007669"/>
    <property type="project" value="InterPro"/>
</dbReference>
<protein>
    <recommendedName>
        <fullName evidence="6">FMN dependent NADH:quinone oxidoreductase</fullName>
        <ecNumber evidence="6">1.6.5.-</ecNumber>
    </recommendedName>
    <alternativeName>
        <fullName evidence="6">Azo-dye reductase</fullName>
    </alternativeName>
    <alternativeName>
        <fullName evidence="6">FMN-dependent NADH-azo compound oxidoreductase</fullName>
    </alternativeName>
    <alternativeName>
        <fullName evidence="6">FMN-dependent NADH-azoreductase</fullName>
        <ecNumber evidence="6">1.7.1.17</ecNumber>
    </alternativeName>
</protein>
<feature type="binding site" evidence="6">
    <location>
        <begin position="142"/>
        <end position="145"/>
    </location>
    <ligand>
        <name>FMN</name>
        <dbReference type="ChEBI" id="CHEBI:58210"/>
    </ligand>
</feature>
<comment type="catalytic activity">
    <reaction evidence="6">
        <text>2 a quinone + NADH + H(+) = 2 a 1,4-benzosemiquinone + NAD(+)</text>
        <dbReference type="Rhea" id="RHEA:65952"/>
        <dbReference type="ChEBI" id="CHEBI:15378"/>
        <dbReference type="ChEBI" id="CHEBI:57540"/>
        <dbReference type="ChEBI" id="CHEBI:57945"/>
        <dbReference type="ChEBI" id="CHEBI:132124"/>
        <dbReference type="ChEBI" id="CHEBI:134225"/>
    </reaction>
</comment>
<accession>A0A502EAV4</accession>
<evidence type="ECO:0000256" key="1">
    <source>
        <dbReference type="ARBA" id="ARBA00022630"/>
    </source>
</evidence>
<dbReference type="GO" id="GO:0009055">
    <property type="term" value="F:electron transfer activity"/>
    <property type="evidence" value="ECO:0007669"/>
    <property type="project" value="UniProtKB-UniRule"/>
</dbReference>
<dbReference type="Proteomes" id="UP000319700">
    <property type="component" value="Unassembled WGS sequence"/>
</dbReference>
<feature type="domain" description="Flavodoxin-like fold" evidence="8">
    <location>
        <begin position="2"/>
        <end position="193"/>
    </location>
</feature>
<evidence type="ECO:0000256" key="2">
    <source>
        <dbReference type="ARBA" id="ARBA00022643"/>
    </source>
</evidence>
<dbReference type="PANTHER" id="PTHR43741:SF4">
    <property type="entry name" value="FMN-DEPENDENT NADH:QUINONE OXIDOREDUCTASE"/>
    <property type="match status" value="1"/>
</dbReference>
<dbReference type="EC" id="1.7.1.17" evidence="6"/>
<feature type="binding site" evidence="6">
    <location>
        <begin position="96"/>
        <end position="99"/>
    </location>
    <ligand>
        <name>FMN</name>
        <dbReference type="ChEBI" id="CHEBI:58210"/>
    </ligand>
</feature>
<dbReference type="Pfam" id="PF02525">
    <property type="entry name" value="Flavodoxin_2"/>
    <property type="match status" value="1"/>
</dbReference>
<comment type="caution">
    <text evidence="9">The sequence shown here is derived from an EMBL/GenBank/DDBJ whole genome shotgun (WGS) entry which is preliminary data.</text>
</comment>
<evidence type="ECO:0000259" key="8">
    <source>
        <dbReference type="Pfam" id="PF02525"/>
    </source>
</evidence>
<feature type="region of interest" description="Disordered" evidence="7">
    <location>
        <begin position="1"/>
        <end position="23"/>
    </location>
</feature>
<keyword evidence="4 6" id="KW-0520">NAD</keyword>
<keyword evidence="3 6" id="KW-0560">Oxidoreductase</keyword>
<dbReference type="AlphaFoldDB" id="A0A502EAV4"/>
<keyword evidence="2 6" id="KW-0288">FMN</keyword>
<comment type="catalytic activity">
    <reaction evidence="5">
        <text>N,N-dimethyl-1,4-phenylenediamine + anthranilate + 2 NAD(+) = 2-(4-dimethylaminophenyl)diazenylbenzoate + 2 NADH + 2 H(+)</text>
        <dbReference type="Rhea" id="RHEA:55872"/>
        <dbReference type="ChEBI" id="CHEBI:15378"/>
        <dbReference type="ChEBI" id="CHEBI:15783"/>
        <dbReference type="ChEBI" id="CHEBI:16567"/>
        <dbReference type="ChEBI" id="CHEBI:57540"/>
        <dbReference type="ChEBI" id="CHEBI:57945"/>
        <dbReference type="ChEBI" id="CHEBI:71579"/>
        <dbReference type="EC" id="1.7.1.17"/>
    </reaction>
    <physiologicalReaction direction="right-to-left" evidence="5">
        <dbReference type="Rhea" id="RHEA:55874"/>
    </physiologicalReaction>
</comment>
<feature type="compositionally biased region" description="Low complexity" evidence="7">
    <location>
        <begin position="8"/>
        <end position="18"/>
    </location>
</feature>
<keyword evidence="1 6" id="KW-0285">Flavoprotein</keyword>
<dbReference type="EC" id="1.6.5.-" evidence="6"/>
<sequence>MKKILHISSSPRTENSSSRKLGQEVVRKITEKYPNSTIQKYDLTKKEIPHLSEDQINSFFINPNQRSSMQNSIIKQSDHAITQLLEADIIVIEAPMYNFTITSTLKAYFDNIARSGVTFRYTGNGYLPEGLLQNKKAYIATSSGGIYSEGELQPHDFATTYTRFFLELIGITVAGVFRSEGQAIIGQEEALQNGINSIIIE</sequence>
<evidence type="ECO:0000313" key="10">
    <source>
        <dbReference type="Proteomes" id="UP000319700"/>
    </source>
</evidence>
<comment type="function">
    <text evidence="6">Quinone reductase that provides resistance to thiol-specific stress caused by electrophilic quinones.</text>
</comment>
<name>A0A502EAV4_9FLAO</name>
<gene>
    <name evidence="6" type="primary">azoR</name>
    <name evidence="9" type="ORF">EAH81_22560</name>
</gene>
<dbReference type="Gene3D" id="3.40.50.360">
    <property type="match status" value="1"/>
</dbReference>
<dbReference type="GO" id="GO:0016652">
    <property type="term" value="F:oxidoreductase activity, acting on NAD(P)H as acceptor"/>
    <property type="evidence" value="ECO:0007669"/>
    <property type="project" value="UniProtKB-UniRule"/>
</dbReference>
<evidence type="ECO:0000256" key="4">
    <source>
        <dbReference type="ARBA" id="ARBA00023027"/>
    </source>
</evidence>
<evidence type="ECO:0000313" key="9">
    <source>
        <dbReference type="EMBL" id="TPG34855.1"/>
    </source>
</evidence>
<organism evidence="9 10">
    <name type="scientific">Flavobacterium pectinovorum</name>
    <dbReference type="NCBI Taxonomy" id="29533"/>
    <lineage>
        <taxon>Bacteria</taxon>
        <taxon>Pseudomonadati</taxon>
        <taxon>Bacteroidota</taxon>
        <taxon>Flavobacteriia</taxon>
        <taxon>Flavobacteriales</taxon>
        <taxon>Flavobacteriaceae</taxon>
        <taxon>Flavobacterium</taxon>
    </lineage>
</organism>
<evidence type="ECO:0000256" key="6">
    <source>
        <dbReference type="HAMAP-Rule" id="MF_01216"/>
    </source>
</evidence>
<dbReference type="InterPro" id="IPR023048">
    <property type="entry name" value="NADH:quinone_OxRdtase_FMN_depd"/>
</dbReference>
<dbReference type="GO" id="GO:0010181">
    <property type="term" value="F:FMN binding"/>
    <property type="evidence" value="ECO:0007669"/>
    <property type="project" value="UniProtKB-UniRule"/>
</dbReference>
<evidence type="ECO:0000256" key="3">
    <source>
        <dbReference type="ARBA" id="ARBA00023002"/>
    </source>
</evidence>
<dbReference type="InterPro" id="IPR050104">
    <property type="entry name" value="FMN-dep_NADH:Q_OxRdtase_AzoR1"/>
</dbReference>
<dbReference type="RefSeq" id="WP_140511185.1">
    <property type="nucleotide sequence ID" value="NZ_RCZH01000018.1"/>
</dbReference>
<feature type="binding site" evidence="6">
    <location>
        <begin position="16"/>
        <end position="18"/>
    </location>
    <ligand>
        <name>FMN</name>
        <dbReference type="ChEBI" id="CHEBI:58210"/>
    </ligand>
</feature>
<dbReference type="InterPro" id="IPR003680">
    <property type="entry name" value="Flavodoxin_fold"/>
</dbReference>
<feature type="binding site" evidence="6">
    <location>
        <position position="10"/>
    </location>
    <ligand>
        <name>FMN</name>
        <dbReference type="ChEBI" id="CHEBI:58210"/>
    </ligand>
</feature>
<dbReference type="EMBL" id="RCZH01000018">
    <property type="protein sequence ID" value="TPG34855.1"/>
    <property type="molecule type" value="Genomic_DNA"/>
</dbReference>
<comment type="function">
    <text evidence="6">Also exhibits azoreductase activity. Catalyzes the reductive cleavage of the azo bond in aromatic azo compounds to the corresponding amines.</text>
</comment>
<dbReference type="PANTHER" id="PTHR43741">
    <property type="entry name" value="FMN-DEPENDENT NADH-AZOREDUCTASE 1"/>
    <property type="match status" value="1"/>
</dbReference>